<gene>
    <name evidence="1" type="ORF">H4R20_006956</name>
</gene>
<protein>
    <submittedName>
        <fullName evidence="1">Uncharacterized protein</fullName>
    </submittedName>
</protein>
<accession>A0A9W8HPT6</accession>
<comment type="caution">
    <text evidence="1">The sequence shown here is derived from an EMBL/GenBank/DDBJ whole genome shotgun (WGS) entry which is preliminary data.</text>
</comment>
<feature type="non-terminal residue" evidence="1">
    <location>
        <position position="374"/>
    </location>
</feature>
<proteinExistence type="predicted"/>
<dbReference type="EMBL" id="JANBUO010003455">
    <property type="protein sequence ID" value="KAJ2790783.1"/>
    <property type="molecule type" value="Genomic_DNA"/>
</dbReference>
<dbReference type="OrthoDB" id="5574583at2759"/>
<sequence length="374" mass="42651">MVDIVVRSYKMLTSAFLQCRQGDERKNELFNKAAMLQAYLKTIVEKDEQLRQVYILSLNTMRIRNRHPPPVFVPPVTNLAPVPHNPRNKTIPLGVRVLVEAVDPGAFLKHSSWSPDHYLMYDMLQQHPRASSVFSSLANFRHTASMYIEPAVILSCIDSMDFTETAKYGHKILNDFRAYVCQSGTWALLREEGMSVVFLRDDFRQSLKAPVFIVAHWQMATNWILRVTFSLFNGTSDARKIVLDCLPEACQSFRPDPNEPDQEYISRTARPLHLLPVDMDILEPIAPNLLSTRNLGDLHTYVLEWRWTYLAREGTRNDLSGEGSDREIVQQALHRLALTLGFHRITQDFTLLNAKGESTGLIDSPGASDYDSCI</sequence>
<reference evidence="1" key="1">
    <citation type="submission" date="2022-07" db="EMBL/GenBank/DDBJ databases">
        <title>Phylogenomic reconstructions and comparative analyses of Kickxellomycotina fungi.</title>
        <authorList>
            <person name="Reynolds N.K."/>
            <person name="Stajich J.E."/>
            <person name="Barry K."/>
            <person name="Grigoriev I.V."/>
            <person name="Crous P."/>
            <person name="Smith M.E."/>
        </authorList>
    </citation>
    <scope>NUCLEOTIDE SEQUENCE</scope>
    <source>
        <strain evidence="1">NRRL 1565</strain>
    </source>
</reference>
<dbReference type="Proteomes" id="UP001140094">
    <property type="component" value="Unassembled WGS sequence"/>
</dbReference>
<keyword evidence="2" id="KW-1185">Reference proteome</keyword>
<evidence type="ECO:0000313" key="1">
    <source>
        <dbReference type="EMBL" id="KAJ2790783.1"/>
    </source>
</evidence>
<evidence type="ECO:0000313" key="2">
    <source>
        <dbReference type="Proteomes" id="UP001140094"/>
    </source>
</evidence>
<name>A0A9W8HPT6_9FUNG</name>
<dbReference type="AlphaFoldDB" id="A0A9W8HPT6"/>
<organism evidence="1 2">
    <name type="scientific">Coemansia guatemalensis</name>
    <dbReference type="NCBI Taxonomy" id="2761395"/>
    <lineage>
        <taxon>Eukaryota</taxon>
        <taxon>Fungi</taxon>
        <taxon>Fungi incertae sedis</taxon>
        <taxon>Zoopagomycota</taxon>
        <taxon>Kickxellomycotina</taxon>
        <taxon>Kickxellomycetes</taxon>
        <taxon>Kickxellales</taxon>
        <taxon>Kickxellaceae</taxon>
        <taxon>Coemansia</taxon>
    </lineage>
</organism>